<accession>A0A6I4TWR3</accession>
<dbReference type="AlphaFoldDB" id="A0A6I4TWR3"/>
<reference evidence="9 10" key="1">
    <citation type="submission" date="2019-12" db="EMBL/GenBank/DDBJ databases">
        <title>Genomic-based taxomic classification of the family Erythrobacteraceae.</title>
        <authorList>
            <person name="Xu L."/>
        </authorList>
    </citation>
    <scope>NUCLEOTIDE SEQUENCE [LARGE SCALE GENOMIC DNA]</scope>
    <source>
        <strain evidence="9 10">S36</strain>
    </source>
</reference>
<comment type="subcellular location">
    <subcellularLocation>
        <location evidence="1 7">Cell membrane</location>
        <topology evidence="1 7">Multi-pass membrane protein</topology>
    </subcellularLocation>
</comment>
<comment type="similarity">
    <text evidence="7">Belongs to the binding-protein-dependent transport system permease family.</text>
</comment>
<evidence type="ECO:0000256" key="4">
    <source>
        <dbReference type="ARBA" id="ARBA00022692"/>
    </source>
</evidence>
<dbReference type="Gene3D" id="1.10.3720.10">
    <property type="entry name" value="MetI-like"/>
    <property type="match status" value="1"/>
</dbReference>
<dbReference type="Pfam" id="PF00528">
    <property type="entry name" value="BPD_transp_1"/>
    <property type="match status" value="1"/>
</dbReference>
<keyword evidence="10" id="KW-1185">Reference proteome</keyword>
<sequence length="314" mass="33124">MKLAPILLRRLIQAVLVALVISTLAFFLMRSLPGDMAFRVAAGRYGPDMVSVAAAEAVRAELGLGRPMLEALGIWLGRLASFDLGVSFVNGGSVAAQLGHELGYTLRLACAAAVAAFIIAVPVGVAAGSRPGGLMDRGSLVVSVILRSVPPFLMGLVLIIVFSLQLQWLPSAGYENRGSDILPALTLGLGLAGPMSRIVREAVFQVRSQPFHLFARTKGLGARAVMLRHTLRNAAVPVVAYSGTQLALLIEGVVVVESLFSWPGIGHALVHAIFARDVPMIQGAILVMSLGYVALNALIDIAVRVIDPRVEEPA</sequence>
<keyword evidence="4 7" id="KW-0812">Transmembrane</keyword>
<evidence type="ECO:0000256" key="5">
    <source>
        <dbReference type="ARBA" id="ARBA00022989"/>
    </source>
</evidence>
<dbReference type="Proteomes" id="UP000469430">
    <property type="component" value="Unassembled WGS sequence"/>
</dbReference>
<dbReference type="InterPro" id="IPR000515">
    <property type="entry name" value="MetI-like"/>
</dbReference>
<dbReference type="InterPro" id="IPR045621">
    <property type="entry name" value="BPD_transp_1_N"/>
</dbReference>
<evidence type="ECO:0000256" key="3">
    <source>
        <dbReference type="ARBA" id="ARBA00022475"/>
    </source>
</evidence>
<keyword evidence="2 7" id="KW-0813">Transport</keyword>
<evidence type="ECO:0000256" key="1">
    <source>
        <dbReference type="ARBA" id="ARBA00004651"/>
    </source>
</evidence>
<proteinExistence type="inferred from homology"/>
<dbReference type="PANTHER" id="PTHR43163:SF6">
    <property type="entry name" value="DIPEPTIDE TRANSPORT SYSTEM PERMEASE PROTEIN DPPB-RELATED"/>
    <property type="match status" value="1"/>
</dbReference>
<evidence type="ECO:0000313" key="9">
    <source>
        <dbReference type="EMBL" id="MXP00303.1"/>
    </source>
</evidence>
<evidence type="ECO:0000256" key="2">
    <source>
        <dbReference type="ARBA" id="ARBA00022448"/>
    </source>
</evidence>
<comment type="caution">
    <text evidence="9">The sequence shown here is derived from an EMBL/GenBank/DDBJ whole genome shotgun (WGS) entry which is preliminary data.</text>
</comment>
<dbReference type="OrthoDB" id="9807402at2"/>
<evidence type="ECO:0000313" key="10">
    <source>
        <dbReference type="Proteomes" id="UP000469430"/>
    </source>
</evidence>
<feature type="transmembrane region" description="Helical" evidence="7">
    <location>
        <begin position="12"/>
        <end position="29"/>
    </location>
</feature>
<feature type="transmembrane region" description="Helical" evidence="7">
    <location>
        <begin position="280"/>
        <end position="299"/>
    </location>
</feature>
<feature type="transmembrane region" description="Helical" evidence="7">
    <location>
        <begin position="140"/>
        <end position="161"/>
    </location>
</feature>
<keyword evidence="3" id="KW-1003">Cell membrane</keyword>
<dbReference type="InterPro" id="IPR035906">
    <property type="entry name" value="MetI-like_sf"/>
</dbReference>
<dbReference type="GO" id="GO:0005886">
    <property type="term" value="C:plasma membrane"/>
    <property type="evidence" value="ECO:0007669"/>
    <property type="project" value="UniProtKB-SubCell"/>
</dbReference>
<evidence type="ECO:0000256" key="7">
    <source>
        <dbReference type="RuleBase" id="RU363032"/>
    </source>
</evidence>
<dbReference type="PROSITE" id="PS50928">
    <property type="entry name" value="ABC_TM1"/>
    <property type="match status" value="1"/>
</dbReference>
<feature type="transmembrane region" description="Helical" evidence="7">
    <location>
        <begin position="106"/>
        <end position="128"/>
    </location>
</feature>
<name>A0A6I4TWR3_9SPHN</name>
<dbReference type="CDD" id="cd06261">
    <property type="entry name" value="TM_PBP2"/>
    <property type="match status" value="1"/>
</dbReference>
<dbReference type="GO" id="GO:0071916">
    <property type="term" value="F:dipeptide transmembrane transporter activity"/>
    <property type="evidence" value="ECO:0007669"/>
    <property type="project" value="TreeGrafter"/>
</dbReference>
<keyword evidence="5 7" id="KW-1133">Transmembrane helix</keyword>
<gene>
    <name evidence="9" type="ORF">GRI97_15020</name>
</gene>
<protein>
    <submittedName>
        <fullName evidence="9">ABC transporter permease subunit</fullName>
    </submittedName>
</protein>
<dbReference type="RefSeq" id="WP_161392017.1">
    <property type="nucleotide sequence ID" value="NZ_JBHSCP010000002.1"/>
</dbReference>
<keyword evidence="6 7" id="KW-0472">Membrane</keyword>
<dbReference type="EMBL" id="WTYJ01000003">
    <property type="protein sequence ID" value="MXP00303.1"/>
    <property type="molecule type" value="Genomic_DNA"/>
</dbReference>
<dbReference type="PANTHER" id="PTHR43163">
    <property type="entry name" value="DIPEPTIDE TRANSPORT SYSTEM PERMEASE PROTEIN DPPB-RELATED"/>
    <property type="match status" value="1"/>
</dbReference>
<dbReference type="Pfam" id="PF19300">
    <property type="entry name" value="BPD_transp_1_N"/>
    <property type="match status" value="1"/>
</dbReference>
<feature type="domain" description="ABC transmembrane type-1" evidence="8">
    <location>
        <begin position="102"/>
        <end position="303"/>
    </location>
</feature>
<feature type="transmembrane region" description="Helical" evidence="7">
    <location>
        <begin position="238"/>
        <end position="260"/>
    </location>
</feature>
<organism evidence="9 10">
    <name type="scientific">Croceibacterium xixiisoli</name>
    <dbReference type="NCBI Taxonomy" id="1476466"/>
    <lineage>
        <taxon>Bacteria</taxon>
        <taxon>Pseudomonadati</taxon>
        <taxon>Pseudomonadota</taxon>
        <taxon>Alphaproteobacteria</taxon>
        <taxon>Sphingomonadales</taxon>
        <taxon>Erythrobacteraceae</taxon>
        <taxon>Croceibacterium</taxon>
    </lineage>
</organism>
<evidence type="ECO:0000259" key="8">
    <source>
        <dbReference type="PROSITE" id="PS50928"/>
    </source>
</evidence>
<dbReference type="SUPFAM" id="SSF161098">
    <property type="entry name" value="MetI-like"/>
    <property type="match status" value="1"/>
</dbReference>
<evidence type="ECO:0000256" key="6">
    <source>
        <dbReference type="ARBA" id="ARBA00023136"/>
    </source>
</evidence>